<name>A0A1I3HU67_9FLAO</name>
<evidence type="ECO:0000313" key="3">
    <source>
        <dbReference type="Proteomes" id="UP000198931"/>
    </source>
</evidence>
<keyword evidence="2" id="KW-0238">DNA-binding</keyword>
<sequence>MIKLNSFSKILSILPYFKTVNFYLSIFDQMSQRSQRLLKIYSLLKTGPVSIDTMTQLAEKNDFNISRRTLYRDLNELENALTLQNERLVVKTGEKNKKIWKIEYNTSDDSLNEFDIYSYLLFKNFMTLPVLTSRKTTMDKIEKLLYETHSKSRFEDFSGHAERQIVSSHFYEVNFKDIYLKILDQCIWCIQNNRELEICEFEFDYTSLGDDIVFPCTILPLQIMYHRGVVHLVGFIKYNHKFVIVGLEQIKDYKLTNNMFDRNTLLNQMDDHLMRRFGVTENMTNDIYNIEIEFTVKTGTFIKNLFWHPTQKFKTLESRNLLFSMTCGINRELVGWIFQWMSNAKVIKPEILRTMVTNKFKEVLEIYSEDKILVSNNSFRI</sequence>
<dbReference type="PANTHER" id="PTHR34580">
    <property type="match status" value="1"/>
</dbReference>
<dbReference type="InterPro" id="IPR036390">
    <property type="entry name" value="WH_DNA-bd_sf"/>
</dbReference>
<organism evidence="2 3">
    <name type="scientific">Halpernia frigidisoli</name>
    <dbReference type="NCBI Taxonomy" id="1125876"/>
    <lineage>
        <taxon>Bacteria</taxon>
        <taxon>Pseudomonadati</taxon>
        <taxon>Bacteroidota</taxon>
        <taxon>Flavobacteriia</taxon>
        <taxon>Flavobacteriales</taxon>
        <taxon>Weeksellaceae</taxon>
        <taxon>Chryseobacterium group</taxon>
        <taxon>Halpernia</taxon>
    </lineage>
</organism>
<dbReference type="EMBL" id="FOQT01000004">
    <property type="protein sequence ID" value="SFI39318.1"/>
    <property type="molecule type" value="Genomic_DNA"/>
</dbReference>
<dbReference type="AlphaFoldDB" id="A0A1I3HU67"/>
<proteinExistence type="predicted"/>
<protein>
    <submittedName>
        <fullName evidence="2">Predicted DNA-binding transcriptional regulator YafY, contains an HTH and WYL domains</fullName>
    </submittedName>
</protein>
<feature type="domain" description="WCX" evidence="1">
    <location>
        <begin position="288"/>
        <end position="363"/>
    </location>
</feature>
<dbReference type="OrthoDB" id="1245387at2"/>
<dbReference type="InterPro" id="IPR057727">
    <property type="entry name" value="WCX_dom"/>
</dbReference>
<dbReference type="STRING" id="1125876.SAMN05443292_2396"/>
<dbReference type="SUPFAM" id="SSF46785">
    <property type="entry name" value="Winged helix' DNA-binding domain"/>
    <property type="match status" value="1"/>
</dbReference>
<dbReference type="PANTHER" id="PTHR34580:SF1">
    <property type="entry name" value="PROTEIN PAFC"/>
    <property type="match status" value="1"/>
</dbReference>
<dbReference type="GO" id="GO:0003677">
    <property type="term" value="F:DNA binding"/>
    <property type="evidence" value="ECO:0007669"/>
    <property type="project" value="UniProtKB-KW"/>
</dbReference>
<evidence type="ECO:0000313" key="2">
    <source>
        <dbReference type="EMBL" id="SFI39318.1"/>
    </source>
</evidence>
<dbReference type="RefSeq" id="WP_090080925.1">
    <property type="nucleotide sequence ID" value="NZ_FOQT01000004.1"/>
</dbReference>
<keyword evidence="3" id="KW-1185">Reference proteome</keyword>
<accession>A0A1I3HU67</accession>
<evidence type="ECO:0000259" key="1">
    <source>
        <dbReference type="Pfam" id="PF25583"/>
    </source>
</evidence>
<dbReference type="Proteomes" id="UP000198931">
    <property type="component" value="Unassembled WGS sequence"/>
</dbReference>
<reference evidence="2 3" key="1">
    <citation type="submission" date="2016-10" db="EMBL/GenBank/DDBJ databases">
        <authorList>
            <person name="de Groot N.N."/>
        </authorList>
    </citation>
    <scope>NUCLEOTIDE SEQUENCE [LARGE SCALE GENOMIC DNA]</scope>
    <source>
        <strain evidence="2 3">DSM 26000</strain>
    </source>
</reference>
<dbReference type="Gene3D" id="1.10.10.10">
    <property type="entry name" value="Winged helix-like DNA-binding domain superfamily/Winged helix DNA-binding domain"/>
    <property type="match status" value="1"/>
</dbReference>
<gene>
    <name evidence="2" type="ORF">SAMN05443292_2396</name>
</gene>
<dbReference type="InterPro" id="IPR051534">
    <property type="entry name" value="CBASS_pafABC_assoc_protein"/>
</dbReference>
<dbReference type="InterPro" id="IPR036388">
    <property type="entry name" value="WH-like_DNA-bd_sf"/>
</dbReference>
<dbReference type="Pfam" id="PF25583">
    <property type="entry name" value="WCX"/>
    <property type="match status" value="1"/>
</dbReference>